<dbReference type="SUPFAM" id="SSF56349">
    <property type="entry name" value="DNA breaking-rejoining enzymes"/>
    <property type="match status" value="1"/>
</dbReference>
<accession>A0A378KA78</accession>
<evidence type="ECO:0000313" key="4">
    <source>
        <dbReference type="Proteomes" id="UP000254631"/>
    </source>
</evidence>
<dbReference type="AlphaFoldDB" id="A0A378KA78"/>
<protein>
    <submittedName>
        <fullName evidence="3">Site-specific recombinase XerD</fullName>
    </submittedName>
</protein>
<evidence type="ECO:0000313" key="3">
    <source>
        <dbReference type="EMBL" id="STX78644.1"/>
    </source>
</evidence>
<dbReference type="InterPro" id="IPR013762">
    <property type="entry name" value="Integrase-like_cat_sf"/>
</dbReference>
<organism evidence="3 4">
    <name type="scientific">Legionella pneumophila</name>
    <dbReference type="NCBI Taxonomy" id="446"/>
    <lineage>
        <taxon>Bacteria</taxon>
        <taxon>Pseudomonadati</taxon>
        <taxon>Pseudomonadota</taxon>
        <taxon>Gammaproteobacteria</taxon>
        <taxon>Legionellales</taxon>
        <taxon>Legionellaceae</taxon>
        <taxon>Legionella</taxon>
    </lineage>
</organism>
<gene>
    <name evidence="3" type="ORF">NCTC12000_00622</name>
</gene>
<dbReference type="InterPro" id="IPR011010">
    <property type="entry name" value="DNA_brk_join_enz"/>
</dbReference>
<dbReference type="Gene3D" id="1.10.443.10">
    <property type="entry name" value="Intergrase catalytic core"/>
    <property type="match status" value="1"/>
</dbReference>
<dbReference type="RefSeq" id="WP_027219174.1">
    <property type="nucleotide sequence ID" value="NZ_BAZA01000032.1"/>
</dbReference>
<dbReference type="GO" id="GO:0015074">
    <property type="term" value="P:DNA integration"/>
    <property type="evidence" value="ECO:0007669"/>
    <property type="project" value="InterPro"/>
</dbReference>
<dbReference type="InterPro" id="IPR002104">
    <property type="entry name" value="Integrase_catalytic"/>
</dbReference>
<evidence type="ECO:0000256" key="1">
    <source>
        <dbReference type="ARBA" id="ARBA00023172"/>
    </source>
</evidence>
<name>A0A378KA78_LEGPN</name>
<dbReference type="GO" id="GO:0003677">
    <property type="term" value="F:DNA binding"/>
    <property type="evidence" value="ECO:0007669"/>
    <property type="project" value="InterPro"/>
</dbReference>
<proteinExistence type="predicted"/>
<keyword evidence="1" id="KW-0233">DNA recombination</keyword>
<dbReference type="Pfam" id="PF00589">
    <property type="entry name" value="Phage_integrase"/>
    <property type="match status" value="1"/>
</dbReference>
<evidence type="ECO:0000259" key="2">
    <source>
        <dbReference type="Pfam" id="PF00589"/>
    </source>
</evidence>
<sequence>MQGNDVNKEARFAFLTLDYALHAGSDALVFNGQRGAQLMLKRLRTPEELGMISPHQLRYTFCKNLVNADISLEKMASLAGQERLDTTKLYCQSTFFDLSEAVERIGEMD</sequence>
<feature type="domain" description="Tyr recombinase" evidence="2">
    <location>
        <begin position="34"/>
        <end position="94"/>
    </location>
</feature>
<dbReference type="EMBL" id="UGOL01000001">
    <property type="protein sequence ID" value="STX78644.1"/>
    <property type="molecule type" value="Genomic_DNA"/>
</dbReference>
<dbReference type="Proteomes" id="UP000254631">
    <property type="component" value="Unassembled WGS sequence"/>
</dbReference>
<dbReference type="GO" id="GO:0006310">
    <property type="term" value="P:DNA recombination"/>
    <property type="evidence" value="ECO:0007669"/>
    <property type="project" value="UniProtKB-KW"/>
</dbReference>
<reference evidence="3 4" key="1">
    <citation type="submission" date="2018-06" db="EMBL/GenBank/DDBJ databases">
        <authorList>
            <consortium name="Pathogen Informatics"/>
            <person name="Doyle S."/>
        </authorList>
    </citation>
    <scope>NUCLEOTIDE SEQUENCE [LARGE SCALE GENOMIC DNA]</scope>
    <source>
        <strain evidence="3 4">NCTC12000</strain>
    </source>
</reference>